<dbReference type="GO" id="GO:0005525">
    <property type="term" value="F:GTP binding"/>
    <property type="evidence" value="ECO:0007669"/>
    <property type="project" value="UniProtKB-KW"/>
</dbReference>
<protein>
    <submittedName>
        <fullName evidence="6">Elongation factor, GTP-binding domain-containing protein</fullName>
    </submittedName>
</protein>
<dbReference type="GO" id="GO:0003746">
    <property type="term" value="F:translation elongation factor activity"/>
    <property type="evidence" value="ECO:0007669"/>
    <property type="project" value="UniProtKB-KW"/>
</dbReference>
<dbReference type="InterPro" id="IPR004160">
    <property type="entry name" value="Transl_elong_EFTu/EF1A_C"/>
</dbReference>
<evidence type="ECO:0000313" key="6">
    <source>
        <dbReference type="EMBL" id="PWA71556.1"/>
    </source>
</evidence>
<evidence type="ECO:0000256" key="2">
    <source>
        <dbReference type="ARBA" id="ARBA00022768"/>
    </source>
</evidence>
<reference evidence="6 7" key="1">
    <citation type="journal article" date="2018" name="Mol. Plant">
        <title>The genome of Artemisia annua provides insight into the evolution of Asteraceae family and artemisinin biosynthesis.</title>
        <authorList>
            <person name="Shen Q."/>
            <person name="Zhang L."/>
            <person name="Liao Z."/>
            <person name="Wang S."/>
            <person name="Yan T."/>
            <person name="Shi P."/>
            <person name="Liu M."/>
            <person name="Fu X."/>
            <person name="Pan Q."/>
            <person name="Wang Y."/>
            <person name="Lv Z."/>
            <person name="Lu X."/>
            <person name="Zhang F."/>
            <person name="Jiang W."/>
            <person name="Ma Y."/>
            <person name="Chen M."/>
            <person name="Hao X."/>
            <person name="Li L."/>
            <person name="Tang Y."/>
            <person name="Lv G."/>
            <person name="Zhou Y."/>
            <person name="Sun X."/>
            <person name="Brodelius P.E."/>
            <person name="Rose J.K.C."/>
            <person name="Tang K."/>
        </authorList>
    </citation>
    <scope>NUCLEOTIDE SEQUENCE [LARGE SCALE GENOMIC DNA]</scope>
    <source>
        <strain evidence="7">cv. Huhao1</strain>
        <tissue evidence="6">Leaf</tissue>
    </source>
</reference>
<evidence type="ECO:0000256" key="3">
    <source>
        <dbReference type="ARBA" id="ARBA00022917"/>
    </source>
</evidence>
<dbReference type="AlphaFoldDB" id="A0A2U1NDJ2"/>
<dbReference type="STRING" id="35608.A0A2U1NDJ2"/>
<evidence type="ECO:0000256" key="1">
    <source>
        <dbReference type="ARBA" id="ARBA00022741"/>
    </source>
</evidence>
<name>A0A2U1NDJ2_ARTAN</name>
<keyword evidence="3" id="KW-0648">Protein biosynthesis</keyword>
<keyword evidence="2 6" id="KW-0251">Elongation factor</keyword>
<keyword evidence="1" id="KW-0547">Nucleotide-binding</keyword>
<proteinExistence type="predicted"/>
<keyword evidence="7" id="KW-1185">Reference proteome</keyword>
<gene>
    <name evidence="6" type="ORF">CTI12_AA276620</name>
</gene>
<comment type="caution">
    <text evidence="6">The sequence shown here is derived from an EMBL/GenBank/DDBJ whole genome shotgun (WGS) entry which is preliminary data.</text>
</comment>
<dbReference type="SUPFAM" id="SSF50465">
    <property type="entry name" value="EF-Tu/eEF-1alpha/eIF2-gamma C-terminal domain"/>
    <property type="match status" value="1"/>
</dbReference>
<organism evidence="6 7">
    <name type="scientific">Artemisia annua</name>
    <name type="common">Sweet wormwood</name>
    <dbReference type="NCBI Taxonomy" id="35608"/>
    <lineage>
        <taxon>Eukaryota</taxon>
        <taxon>Viridiplantae</taxon>
        <taxon>Streptophyta</taxon>
        <taxon>Embryophyta</taxon>
        <taxon>Tracheophyta</taxon>
        <taxon>Spermatophyta</taxon>
        <taxon>Magnoliopsida</taxon>
        <taxon>eudicotyledons</taxon>
        <taxon>Gunneridae</taxon>
        <taxon>Pentapetalae</taxon>
        <taxon>asterids</taxon>
        <taxon>campanulids</taxon>
        <taxon>Asterales</taxon>
        <taxon>Asteraceae</taxon>
        <taxon>Asteroideae</taxon>
        <taxon>Anthemideae</taxon>
        <taxon>Artemisiinae</taxon>
        <taxon>Artemisia</taxon>
    </lineage>
</organism>
<evidence type="ECO:0000256" key="4">
    <source>
        <dbReference type="ARBA" id="ARBA00023134"/>
    </source>
</evidence>
<dbReference type="Proteomes" id="UP000245207">
    <property type="component" value="Unassembled WGS sequence"/>
</dbReference>
<dbReference type="Pfam" id="PF03143">
    <property type="entry name" value="GTP_EFTU_D3"/>
    <property type="match status" value="1"/>
</dbReference>
<dbReference type="EMBL" id="PKPP01003062">
    <property type="protein sequence ID" value="PWA71556.1"/>
    <property type="molecule type" value="Genomic_DNA"/>
</dbReference>
<sequence length="328" mass="36728">MAETKQFADEAKRRLKVARYEQIFERGDSSINEHLELMRNHVSAEIAADVSHESKNAPVVIHLNNICGHYIRKTNSIVNCTHIGADSRNRKDAYSDCSNELEISKGLNIRKLSKVFKAAAIYSLREYSAFELATVRVQMIPYNHIVLANRRSQSLSCGQSEPRGNAVDTSIAQNTHPRRMASAKLPAEIRVLTKDEGGHPTTFVSIYRPQFYLLMADVTRKVDLLESVKIVMHGGNVTAAFELMHQLFLNQDITVATCIRRSVCCRPRMRQDINDGLGYNVSYKFVSIVGTNEGPQKGSSGNSVTQHYTDPYKVAPAVGINEGPEKRF</sequence>
<dbReference type="Gene3D" id="2.40.30.10">
    <property type="entry name" value="Translation factors"/>
    <property type="match status" value="1"/>
</dbReference>
<evidence type="ECO:0000259" key="5">
    <source>
        <dbReference type="Pfam" id="PF03143"/>
    </source>
</evidence>
<dbReference type="InterPro" id="IPR009001">
    <property type="entry name" value="Transl_elong_EF1A/Init_IF2_C"/>
</dbReference>
<keyword evidence="4" id="KW-0342">GTP-binding</keyword>
<evidence type="ECO:0000313" key="7">
    <source>
        <dbReference type="Proteomes" id="UP000245207"/>
    </source>
</evidence>
<accession>A0A2U1NDJ2</accession>
<feature type="domain" description="Translation elongation factor EFTu/EF1A C-terminal" evidence="5">
    <location>
        <begin position="183"/>
        <end position="251"/>
    </location>
</feature>